<sequence length="96" mass="11444">MRLRQHGLRNIAQRCAPFQGLYKRKWRVCYEGEFFPGKIVSTTENGANIISMERTLNSWKWHSISYVKEYLWEDVLERIGTPKRACRRGFYSVSKL</sequence>
<dbReference type="EMBL" id="BGPR01000113">
    <property type="protein sequence ID" value="GBL95594.1"/>
    <property type="molecule type" value="Genomic_DNA"/>
</dbReference>
<name>A0A4Y2BWT3_ARAVE</name>
<comment type="caution">
    <text evidence="1">The sequence shown here is derived from an EMBL/GenBank/DDBJ whole genome shotgun (WGS) entry which is preliminary data.</text>
</comment>
<keyword evidence="2" id="KW-1185">Reference proteome</keyword>
<evidence type="ECO:0000313" key="1">
    <source>
        <dbReference type="EMBL" id="GBL95594.1"/>
    </source>
</evidence>
<organism evidence="1 2">
    <name type="scientific">Araneus ventricosus</name>
    <name type="common">Orbweaver spider</name>
    <name type="synonym">Epeira ventricosa</name>
    <dbReference type="NCBI Taxonomy" id="182803"/>
    <lineage>
        <taxon>Eukaryota</taxon>
        <taxon>Metazoa</taxon>
        <taxon>Ecdysozoa</taxon>
        <taxon>Arthropoda</taxon>
        <taxon>Chelicerata</taxon>
        <taxon>Arachnida</taxon>
        <taxon>Araneae</taxon>
        <taxon>Araneomorphae</taxon>
        <taxon>Entelegynae</taxon>
        <taxon>Araneoidea</taxon>
        <taxon>Araneidae</taxon>
        <taxon>Araneus</taxon>
    </lineage>
</organism>
<evidence type="ECO:0000313" key="2">
    <source>
        <dbReference type="Proteomes" id="UP000499080"/>
    </source>
</evidence>
<gene>
    <name evidence="1" type="ORF">AVEN_24806_1</name>
</gene>
<dbReference type="OrthoDB" id="6375801at2759"/>
<dbReference type="AlphaFoldDB" id="A0A4Y2BWT3"/>
<accession>A0A4Y2BWT3</accession>
<protein>
    <submittedName>
        <fullName evidence="1">Uncharacterized protein</fullName>
    </submittedName>
</protein>
<proteinExistence type="predicted"/>
<reference evidence="1 2" key="1">
    <citation type="journal article" date="2019" name="Sci. Rep.">
        <title>Orb-weaving spider Araneus ventricosus genome elucidates the spidroin gene catalogue.</title>
        <authorList>
            <person name="Kono N."/>
            <person name="Nakamura H."/>
            <person name="Ohtoshi R."/>
            <person name="Moran D.A.P."/>
            <person name="Shinohara A."/>
            <person name="Yoshida Y."/>
            <person name="Fujiwara M."/>
            <person name="Mori M."/>
            <person name="Tomita M."/>
            <person name="Arakawa K."/>
        </authorList>
    </citation>
    <scope>NUCLEOTIDE SEQUENCE [LARGE SCALE GENOMIC DNA]</scope>
</reference>
<dbReference type="Proteomes" id="UP000499080">
    <property type="component" value="Unassembled WGS sequence"/>
</dbReference>